<gene>
    <name evidence="9" type="ORF">EI981_01155</name>
</gene>
<dbReference type="OrthoDB" id="153186at2"/>
<dbReference type="InterPro" id="IPR035906">
    <property type="entry name" value="MetI-like_sf"/>
</dbReference>
<dbReference type="Proteomes" id="UP000270678">
    <property type="component" value="Chromosome"/>
</dbReference>
<dbReference type="PANTHER" id="PTHR43744:SF8">
    <property type="entry name" value="SN-GLYCEROL-3-PHOSPHATE TRANSPORT SYSTEM PERMEASE PROTEIN UGPE"/>
    <property type="match status" value="1"/>
</dbReference>
<dbReference type="EMBL" id="CP034346">
    <property type="protein sequence ID" value="AZS13227.1"/>
    <property type="molecule type" value="Genomic_DNA"/>
</dbReference>
<evidence type="ECO:0000256" key="5">
    <source>
        <dbReference type="ARBA" id="ARBA00022989"/>
    </source>
</evidence>
<dbReference type="GO" id="GO:0005886">
    <property type="term" value="C:plasma membrane"/>
    <property type="evidence" value="ECO:0007669"/>
    <property type="project" value="UniProtKB-SubCell"/>
</dbReference>
<evidence type="ECO:0000256" key="7">
    <source>
        <dbReference type="RuleBase" id="RU363032"/>
    </source>
</evidence>
<name>A0A3Q9I5N8_9BACL</name>
<feature type="transmembrane region" description="Helical" evidence="7">
    <location>
        <begin position="12"/>
        <end position="34"/>
    </location>
</feature>
<keyword evidence="10" id="KW-1185">Reference proteome</keyword>
<dbReference type="Gene3D" id="1.10.3720.10">
    <property type="entry name" value="MetI-like"/>
    <property type="match status" value="1"/>
</dbReference>
<feature type="transmembrane region" description="Helical" evidence="7">
    <location>
        <begin position="76"/>
        <end position="97"/>
    </location>
</feature>
<comment type="subcellular location">
    <subcellularLocation>
        <location evidence="1 7">Cell membrane</location>
        <topology evidence="1 7">Multi-pass membrane protein</topology>
    </subcellularLocation>
</comment>
<dbReference type="Pfam" id="PF00528">
    <property type="entry name" value="BPD_transp_1"/>
    <property type="match status" value="1"/>
</dbReference>
<evidence type="ECO:0000256" key="3">
    <source>
        <dbReference type="ARBA" id="ARBA00022475"/>
    </source>
</evidence>
<proteinExistence type="inferred from homology"/>
<feature type="domain" description="ABC transmembrane type-1" evidence="8">
    <location>
        <begin position="72"/>
        <end position="263"/>
    </location>
</feature>
<dbReference type="SUPFAM" id="SSF161098">
    <property type="entry name" value="MetI-like"/>
    <property type="match status" value="1"/>
</dbReference>
<protein>
    <submittedName>
        <fullName evidence="9">Carbohydrate ABC transporter permease</fullName>
    </submittedName>
</protein>
<comment type="similarity">
    <text evidence="7">Belongs to the binding-protein-dependent transport system permease family.</text>
</comment>
<dbReference type="GO" id="GO:0055085">
    <property type="term" value="P:transmembrane transport"/>
    <property type="evidence" value="ECO:0007669"/>
    <property type="project" value="InterPro"/>
</dbReference>
<keyword evidence="2 7" id="KW-0813">Transport</keyword>
<evidence type="ECO:0000259" key="8">
    <source>
        <dbReference type="PROSITE" id="PS50928"/>
    </source>
</evidence>
<keyword evidence="5 7" id="KW-1133">Transmembrane helix</keyword>
<dbReference type="KEGG" id="plut:EI981_01155"/>
<reference evidence="10" key="1">
    <citation type="submission" date="2018-12" db="EMBL/GenBank/DDBJ databases">
        <title>Complete genome sequence of Paenibacillus sp. MBLB1234.</title>
        <authorList>
            <person name="Nam Y.-D."/>
            <person name="Kang J."/>
            <person name="Chung W.-H."/>
            <person name="Park Y.S."/>
        </authorList>
    </citation>
    <scope>NUCLEOTIDE SEQUENCE [LARGE SCALE GENOMIC DNA]</scope>
    <source>
        <strain evidence="10">MBLB1234</strain>
    </source>
</reference>
<dbReference type="AlphaFoldDB" id="A0A3Q9I5N8"/>
<sequence>MKLLKKRKTLLWTRSIMSFLLGVLFMMPVFLIIMNSFKPNKEILASFISLPKSLYIDNFVEALKIMNFNIVFRNTILVTVFTVLLTCVVSFLCAYGLTHIKKKFSDKIYLLFVLGQIIPFHTVMISVAVLAAKTHLNNSLLGLVIFNSGFFTAFGVMTYVGFLKSVPRELEESAALDGCGPARTMIQIIFPLLKSTTVTLAVLFFLWTWNDYLLPSILIGEEKLRTITVNLYVFKSATNAQWNLLIAGLTVSMLPVILVYIVAQKFITSGLTAGAIKS</sequence>
<dbReference type="RefSeq" id="WP_126994697.1">
    <property type="nucleotide sequence ID" value="NZ_CP034346.1"/>
</dbReference>
<keyword evidence="6 7" id="KW-0472">Membrane</keyword>
<evidence type="ECO:0000256" key="2">
    <source>
        <dbReference type="ARBA" id="ARBA00022448"/>
    </source>
</evidence>
<evidence type="ECO:0000313" key="9">
    <source>
        <dbReference type="EMBL" id="AZS13227.1"/>
    </source>
</evidence>
<evidence type="ECO:0000256" key="6">
    <source>
        <dbReference type="ARBA" id="ARBA00023136"/>
    </source>
</evidence>
<dbReference type="PANTHER" id="PTHR43744">
    <property type="entry name" value="ABC TRANSPORTER PERMEASE PROTEIN MG189-RELATED-RELATED"/>
    <property type="match status" value="1"/>
</dbReference>
<evidence type="ECO:0000256" key="4">
    <source>
        <dbReference type="ARBA" id="ARBA00022692"/>
    </source>
</evidence>
<organism evidence="9 10">
    <name type="scientific">Paenibacillus lutimineralis</name>
    <dbReference type="NCBI Taxonomy" id="2707005"/>
    <lineage>
        <taxon>Bacteria</taxon>
        <taxon>Bacillati</taxon>
        <taxon>Bacillota</taxon>
        <taxon>Bacilli</taxon>
        <taxon>Bacillales</taxon>
        <taxon>Paenibacillaceae</taxon>
        <taxon>Paenibacillus</taxon>
    </lineage>
</organism>
<evidence type="ECO:0000313" key="10">
    <source>
        <dbReference type="Proteomes" id="UP000270678"/>
    </source>
</evidence>
<dbReference type="PROSITE" id="PS50928">
    <property type="entry name" value="ABC_TM1"/>
    <property type="match status" value="1"/>
</dbReference>
<dbReference type="InterPro" id="IPR000515">
    <property type="entry name" value="MetI-like"/>
</dbReference>
<keyword evidence="4 7" id="KW-0812">Transmembrane</keyword>
<feature type="transmembrane region" description="Helical" evidence="7">
    <location>
        <begin position="144"/>
        <end position="163"/>
    </location>
</feature>
<dbReference type="CDD" id="cd06261">
    <property type="entry name" value="TM_PBP2"/>
    <property type="match status" value="1"/>
</dbReference>
<feature type="transmembrane region" description="Helical" evidence="7">
    <location>
        <begin position="242"/>
        <end position="263"/>
    </location>
</feature>
<keyword evidence="3" id="KW-1003">Cell membrane</keyword>
<feature type="transmembrane region" description="Helical" evidence="7">
    <location>
        <begin position="184"/>
        <end position="207"/>
    </location>
</feature>
<evidence type="ECO:0000256" key="1">
    <source>
        <dbReference type="ARBA" id="ARBA00004651"/>
    </source>
</evidence>
<feature type="transmembrane region" description="Helical" evidence="7">
    <location>
        <begin position="109"/>
        <end position="132"/>
    </location>
</feature>
<accession>A0A3Q9I5N8</accession>